<comment type="subcellular location">
    <subcellularLocation>
        <location evidence="1">Cell membrane</location>
        <topology evidence="1">Multi-pass membrane protein</topology>
    </subcellularLocation>
</comment>
<evidence type="ECO:0000256" key="10">
    <source>
        <dbReference type="ARBA" id="ARBA00023136"/>
    </source>
</evidence>
<sequence length="521" mass="56515">MKKKVFDFLQQLGRTFMLPIALLPFAGLLLGLGATFTNPSLIEMYHLEGILAQTGVLYKILVIMKSCGEIVFANLPLLFAIGVAFGMARESKEVAALAAAIAYLMMNVAMASTIEQFGNLEHLMQPSGLITHVLGIENTLNTGVFGGIIVGVMVSVLHNKFYQIEFNDAFSFFSGTRFIPIISSLFAIGLGILFVWIWPSIAFGIASLGVAISKMGYLGTFIYGFIYRALIPLGLHHVFYLPFWQTALGGSTMVAGTVVEGAQNIVFAQLAAGVPVDPSYARFFSGLFPFMIFGFPAAALAMYKTAYPENKAKVKGLLVSASITSIVTGITEPIEFSFLFASPFLYFGVHVVLAALSFMLMHILAVGVGLTFSGGLLDLILYGILPGNQMTHWIPIVAVGFLYGLIYYFVFIFAIKKFDLKTPGREKNGNVQLYTKKDLNDKEDVSALIVEALGGQANIVSVDNCATRLRIEVTDASHVNKDQLSQTGAAGSLISGNTVQVIYGPKVTNIKTKIDQYLNKK</sequence>
<name>A0A3S5HK84_9FIRM</name>
<keyword evidence="2" id="KW-0813">Transport</keyword>
<feature type="transmembrane region" description="Helical" evidence="12">
    <location>
        <begin position="56"/>
        <end position="82"/>
    </location>
</feature>
<gene>
    <name evidence="15" type="ORF">EEI45_03080</name>
</gene>
<dbReference type="EMBL" id="CP034234">
    <property type="protein sequence ID" value="AZK43896.1"/>
    <property type="molecule type" value="Genomic_DNA"/>
</dbReference>
<feature type="transmembrane region" description="Helical" evidence="12">
    <location>
        <begin position="12"/>
        <end position="36"/>
    </location>
</feature>
<keyword evidence="7 12" id="KW-0812">Transmembrane</keyword>
<evidence type="ECO:0000256" key="9">
    <source>
        <dbReference type="ARBA" id="ARBA00022989"/>
    </source>
</evidence>
<evidence type="ECO:0000313" key="15">
    <source>
        <dbReference type="EMBL" id="AZK43896.1"/>
    </source>
</evidence>
<feature type="domain" description="PTS EIIB type-1" evidence="13">
    <location>
        <begin position="443"/>
        <end position="521"/>
    </location>
</feature>
<dbReference type="Proteomes" id="UP000278804">
    <property type="component" value="Chromosome"/>
</dbReference>
<dbReference type="AlphaFoldDB" id="A0A3S5HK84"/>
<keyword evidence="9 12" id="KW-1133">Transmembrane helix</keyword>
<dbReference type="Pfam" id="PF00367">
    <property type="entry name" value="PTS_EIIB"/>
    <property type="match status" value="1"/>
</dbReference>
<evidence type="ECO:0000256" key="4">
    <source>
        <dbReference type="ARBA" id="ARBA00022597"/>
    </source>
</evidence>
<evidence type="ECO:0000256" key="5">
    <source>
        <dbReference type="ARBA" id="ARBA00022679"/>
    </source>
</evidence>
<feature type="domain" description="PTS EIIC type-1" evidence="14">
    <location>
        <begin position="3"/>
        <end position="427"/>
    </location>
</feature>
<feature type="transmembrane region" description="Helical" evidence="12">
    <location>
        <begin position="314"/>
        <end position="330"/>
    </location>
</feature>
<feature type="active site" description="Phosphocysteine intermediate; for EIIB activity" evidence="11">
    <location>
        <position position="465"/>
    </location>
</feature>
<evidence type="ECO:0000256" key="8">
    <source>
        <dbReference type="ARBA" id="ARBA00022777"/>
    </source>
</evidence>
<keyword evidence="3" id="KW-1003">Cell membrane</keyword>
<dbReference type="PROSITE" id="PS51103">
    <property type="entry name" value="PTS_EIIC_TYPE_1"/>
    <property type="match status" value="1"/>
</dbReference>
<dbReference type="RefSeq" id="WP_125164105.1">
    <property type="nucleotide sequence ID" value="NZ_CP034234.1"/>
</dbReference>
<organism evidence="15 16">
    <name type="scientific">Erysipelothrix piscisicarius</name>
    <dbReference type="NCBI Taxonomy" id="2485784"/>
    <lineage>
        <taxon>Bacteria</taxon>
        <taxon>Bacillati</taxon>
        <taxon>Bacillota</taxon>
        <taxon>Erysipelotrichia</taxon>
        <taxon>Erysipelotrichales</taxon>
        <taxon>Erysipelotrichaceae</taxon>
        <taxon>Erysipelothrix</taxon>
    </lineage>
</organism>
<keyword evidence="5" id="KW-0808">Transferase</keyword>
<evidence type="ECO:0000256" key="11">
    <source>
        <dbReference type="PROSITE-ProRule" id="PRU00421"/>
    </source>
</evidence>
<evidence type="ECO:0000256" key="3">
    <source>
        <dbReference type="ARBA" id="ARBA00022475"/>
    </source>
</evidence>
<keyword evidence="16" id="KW-1185">Reference proteome</keyword>
<feature type="transmembrane region" description="Helical" evidence="12">
    <location>
        <begin position="279"/>
        <end position="302"/>
    </location>
</feature>
<evidence type="ECO:0000256" key="7">
    <source>
        <dbReference type="ARBA" id="ARBA00022692"/>
    </source>
</evidence>
<keyword evidence="8" id="KW-0418">Kinase</keyword>
<feature type="transmembrane region" description="Helical" evidence="12">
    <location>
        <begin position="391"/>
        <end position="415"/>
    </location>
</feature>
<dbReference type="InterPro" id="IPR001996">
    <property type="entry name" value="PTS_IIB_1"/>
</dbReference>
<dbReference type="PANTHER" id="PTHR30009:SF24">
    <property type="entry name" value="PTS SYSTEM, IIBC COMPONENT"/>
    <property type="match status" value="1"/>
</dbReference>
<evidence type="ECO:0000256" key="12">
    <source>
        <dbReference type="SAM" id="Phobius"/>
    </source>
</evidence>
<dbReference type="InterPro" id="IPR050429">
    <property type="entry name" value="PTS_Glucose_EIICBA"/>
</dbReference>
<dbReference type="InterPro" id="IPR036878">
    <property type="entry name" value="Glu_permease_IIB"/>
</dbReference>
<protein>
    <submittedName>
        <fullName evidence="15">PTS glucose transporter subunit IIABC</fullName>
    </submittedName>
</protein>
<dbReference type="GO" id="GO:0009401">
    <property type="term" value="P:phosphoenolpyruvate-dependent sugar phosphotransferase system"/>
    <property type="evidence" value="ECO:0007669"/>
    <property type="project" value="UniProtKB-KW"/>
</dbReference>
<dbReference type="InterPro" id="IPR018113">
    <property type="entry name" value="PTrfase_EIIB_Cys"/>
</dbReference>
<dbReference type="InterPro" id="IPR013013">
    <property type="entry name" value="PTS_EIIC_1"/>
</dbReference>
<dbReference type="InterPro" id="IPR003352">
    <property type="entry name" value="PTS_EIIC"/>
</dbReference>
<dbReference type="KEGG" id="eri:EEI45_03080"/>
<keyword evidence="4 15" id="KW-0762">Sugar transport</keyword>
<reference evidence="15 16" key="1">
    <citation type="journal article" date="2020" name="Int. J. Syst. Evol. Microbiol.">
        <title>Description of Erysipelothrix piscisicarius sp. nov., an emergent fish pathogen, and assessment of virulence using a tiger barb (Puntigrus tetrazona) infection model.</title>
        <authorList>
            <person name="Pomaranski E.K."/>
            <person name="Griffin M.J."/>
            <person name="Camus A.C."/>
            <person name="Armwood A.R."/>
            <person name="Shelley J."/>
            <person name="Waldbieser G.C."/>
            <person name="LaFrentz B.R."/>
            <person name="Garcia J.C."/>
            <person name="Yanong R."/>
            <person name="Soto E."/>
        </authorList>
    </citation>
    <scope>NUCLEOTIDE SEQUENCE [LARGE SCALE GENOMIC DNA]</scope>
    <source>
        <strain evidence="15 16">15TAL0474</strain>
    </source>
</reference>
<dbReference type="GO" id="GO:0090563">
    <property type="term" value="F:protein-phosphocysteine-sugar phosphotransferase activity"/>
    <property type="evidence" value="ECO:0007669"/>
    <property type="project" value="TreeGrafter"/>
</dbReference>
<feature type="transmembrane region" description="Helical" evidence="12">
    <location>
        <begin position="238"/>
        <end position="259"/>
    </location>
</feature>
<evidence type="ECO:0000256" key="2">
    <source>
        <dbReference type="ARBA" id="ARBA00022448"/>
    </source>
</evidence>
<dbReference type="PROSITE" id="PS01035">
    <property type="entry name" value="PTS_EIIB_TYPE_1_CYS"/>
    <property type="match status" value="1"/>
</dbReference>
<feature type="transmembrane region" description="Helical" evidence="12">
    <location>
        <begin position="134"/>
        <end position="157"/>
    </location>
</feature>
<dbReference type="GO" id="GO:0005886">
    <property type="term" value="C:plasma membrane"/>
    <property type="evidence" value="ECO:0007669"/>
    <property type="project" value="UniProtKB-SubCell"/>
</dbReference>
<evidence type="ECO:0000256" key="1">
    <source>
        <dbReference type="ARBA" id="ARBA00004651"/>
    </source>
</evidence>
<dbReference type="NCBIfam" id="TIGR00826">
    <property type="entry name" value="EIIB_glc"/>
    <property type="match status" value="1"/>
</dbReference>
<dbReference type="GO" id="GO:0016301">
    <property type="term" value="F:kinase activity"/>
    <property type="evidence" value="ECO:0007669"/>
    <property type="project" value="UniProtKB-KW"/>
</dbReference>
<dbReference type="Pfam" id="PF02378">
    <property type="entry name" value="PTS_EIIC"/>
    <property type="match status" value="1"/>
</dbReference>
<feature type="transmembrane region" description="Helical" evidence="12">
    <location>
        <begin position="94"/>
        <end position="114"/>
    </location>
</feature>
<dbReference type="PANTHER" id="PTHR30009">
    <property type="entry name" value="CYTOCHROME C-TYPE SYNTHESIS PROTEIN AND PTS TRANSMEMBRANE COMPONENT"/>
    <property type="match status" value="1"/>
</dbReference>
<evidence type="ECO:0000259" key="13">
    <source>
        <dbReference type="PROSITE" id="PS51098"/>
    </source>
</evidence>
<dbReference type="CDD" id="cd00212">
    <property type="entry name" value="PTS_IIB_glc"/>
    <property type="match status" value="1"/>
</dbReference>
<evidence type="ECO:0000256" key="6">
    <source>
        <dbReference type="ARBA" id="ARBA00022683"/>
    </source>
</evidence>
<dbReference type="Gene3D" id="3.30.1360.60">
    <property type="entry name" value="Glucose permease domain IIB"/>
    <property type="match status" value="1"/>
</dbReference>
<feature type="transmembrane region" description="Helical" evidence="12">
    <location>
        <begin position="204"/>
        <end position="226"/>
    </location>
</feature>
<accession>A0A3S5HK84</accession>
<feature type="transmembrane region" description="Helical" evidence="12">
    <location>
        <begin position="178"/>
        <end position="198"/>
    </location>
</feature>
<dbReference type="SUPFAM" id="SSF55604">
    <property type="entry name" value="Glucose permease domain IIB"/>
    <property type="match status" value="1"/>
</dbReference>
<keyword evidence="10 12" id="KW-0472">Membrane</keyword>
<evidence type="ECO:0000259" key="14">
    <source>
        <dbReference type="PROSITE" id="PS51103"/>
    </source>
</evidence>
<dbReference type="PROSITE" id="PS51098">
    <property type="entry name" value="PTS_EIIB_TYPE_1"/>
    <property type="match status" value="1"/>
</dbReference>
<evidence type="ECO:0000313" key="16">
    <source>
        <dbReference type="Proteomes" id="UP000278804"/>
    </source>
</evidence>
<proteinExistence type="predicted"/>
<dbReference type="GO" id="GO:0008982">
    <property type="term" value="F:protein-N(PI)-phosphohistidine-sugar phosphotransferase activity"/>
    <property type="evidence" value="ECO:0007669"/>
    <property type="project" value="InterPro"/>
</dbReference>
<keyword evidence="6" id="KW-0598">Phosphotransferase system</keyword>